<dbReference type="EMBL" id="CAFBIY010000066">
    <property type="protein sequence ID" value="CAB4850907.1"/>
    <property type="molecule type" value="Genomic_DNA"/>
</dbReference>
<evidence type="ECO:0000313" key="8">
    <source>
        <dbReference type="EMBL" id="CAB4971882.1"/>
    </source>
</evidence>
<evidence type="ECO:0000313" key="7">
    <source>
        <dbReference type="EMBL" id="CAB4926378.1"/>
    </source>
</evidence>
<dbReference type="EMBL" id="CAEZYF010000014">
    <property type="protein sequence ID" value="CAB4731358.1"/>
    <property type="molecule type" value="Genomic_DNA"/>
</dbReference>
<evidence type="ECO:0000256" key="1">
    <source>
        <dbReference type="ARBA" id="ARBA00022729"/>
    </source>
</evidence>
<gene>
    <name evidence="4" type="ORF">UFOPK2656_02139</name>
    <name evidence="5" type="ORF">UFOPK3099_01067</name>
    <name evidence="6" type="ORF">UFOPK3267_01349</name>
    <name evidence="7" type="ORF">UFOPK3651_01196</name>
    <name evidence="8" type="ORF">UFOPK3931_00191</name>
    <name evidence="3" type="ORF">UFOPK4189_01103</name>
</gene>
<dbReference type="Pfam" id="PF02608">
    <property type="entry name" value="Bmp"/>
    <property type="match status" value="1"/>
</dbReference>
<organism evidence="6">
    <name type="scientific">freshwater metagenome</name>
    <dbReference type="NCBI Taxonomy" id="449393"/>
    <lineage>
        <taxon>unclassified sequences</taxon>
        <taxon>metagenomes</taxon>
        <taxon>ecological metagenomes</taxon>
    </lineage>
</organism>
<dbReference type="InterPro" id="IPR003760">
    <property type="entry name" value="PnrA-like"/>
</dbReference>
<evidence type="ECO:0000313" key="6">
    <source>
        <dbReference type="EMBL" id="CAB4850907.1"/>
    </source>
</evidence>
<dbReference type="EMBL" id="CAFAAV010000066">
    <property type="protein sequence ID" value="CAB4815925.1"/>
    <property type="molecule type" value="Genomic_DNA"/>
</dbReference>
<dbReference type="EMBL" id="CAFBOL010000003">
    <property type="protein sequence ID" value="CAB4971882.1"/>
    <property type="molecule type" value="Genomic_DNA"/>
</dbReference>
<dbReference type="AlphaFoldDB" id="A0A6J7BYN2"/>
<proteinExistence type="predicted"/>
<dbReference type="EMBL" id="CAFBMT010000005">
    <property type="protein sequence ID" value="CAB4926378.1"/>
    <property type="molecule type" value="Genomic_DNA"/>
</dbReference>
<dbReference type="PROSITE" id="PS51257">
    <property type="entry name" value="PROKAR_LIPOPROTEIN"/>
    <property type="match status" value="1"/>
</dbReference>
<name>A0A6J7BYN2_9ZZZZ</name>
<accession>A0A6J7BYN2</accession>
<dbReference type="GO" id="GO:0005886">
    <property type="term" value="C:plasma membrane"/>
    <property type="evidence" value="ECO:0007669"/>
    <property type="project" value="InterPro"/>
</dbReference>
<reference evidence="6" key="1">
    <citation type="submission" date="2020-05" db="EMBL/GenBank/DDBJ databases">
        <authorList>
            <person name="Chiriac C."/>
            <person name="Salcher M."/>
            <person name="Ghai R."/>
            <person name="Kavagutti S V."/>
        </authorList>
    </citation>
    <scope>NUCLEOTIDE SEQUENCE</scope>
</reference>
<dbReference type="Gene3D" id="3.40.50.2300">
    <property type="match status" value="2"/>
</dbReference>
<evidence type="ECO:0000313" key="3">
    <source>
        <dbReference type="EMBL" id="CAB4363321.1"/>
    </source>
</evidence>
<evidence type="ECO:0000313" key="4">
    <source>
        <dbReference type="EMBL" id="CAB4731358.1"/>
    </source>
</evidence>
<dbReference type="PANTHER" id="PTHR43208">
    <property type="entry name" value="ABC TRANSPORTER SUBSTRATE-BINDING PROTEIN"/>
    <property type="match status" value="1"/>
</dbReference>
<dbReference type="CDD" id="cd19963">
    <property type="entry name" value="PBP1_BMP-like"/>
    <property type="match status" value="1"/>
</dbReference>
<dbReference type="PANTHER" id="PTHR43208:SF1">
    <property type="entry name" value="ABC TRANSPORTER SUBSTRATE-BINDING PROTEIN"/>
    <property type="match status" value="1"/>
</dbReference>
<sequence length="365" mass="38445">MKRKLLVTLLVGSMLTAAACSDSKKDSGSSGSPLKAAWIYVGPTNDGGWTTAHDNGRKAVEAALGSKVLTTFKENVPEGPEVAQVIDDLVKDGNKIIFATSFGFGDAMLAAAKKYPDVKFEHATGIPNDTPNWSTYYGAGEQSTYLAGMAAGKATKSNTIGFVAPFPIPEVVRHINAYTLGARSVNPQATVKVVWINSWFDPAKERQAAESLVSGGADIIASGGDSPAPGDAAKAAGVGWTGYDSDQGANYPDVWLTAAIYDWGSYYTKEVQAVIDGTWAKGDYYGNIADGFTTIAPYGKRVDDATRALIDAKKADIIAGKFDIFAGPINDQSGAEKVAAGKSIDFGEQMSIQWFVEGVDGEIPA</sequence>
<dbReference type="EMBL" id="CAESGF010000005">
    <property type="protein sequence ID" value="CAB4363321.1"/>
    <property type="molecule type" value="Genomic_DNA"/>
</dbReference>
<evidence type="ECO:0000259" key="2">
    <source>
        <dbReference type="Pfam" id="PF02608"/>
    </source>
</evidence>
<protein>
    <submittedName>
        <fullName evidence="6">Unannotated protein</fullName>
    </submittedName>
</protein>
<keyword evidence="1" id="KW-0732">Signal</keyword>
<evidence type="ECO:0000313" key="5">
    <source>
        <dbReference type="EMBL" id="CAB4815925.1"/>
    </source>
</evidence>
<feature type="domain" description="ABC transporter substrate-binding protein PnrA-like" evidence="2">
    <location>
        <begin position="35"/>
        <end position="283"/>
    </location>
</feature>
<dbReference type="InterPro" id="IPR052910">
    <property type="entry name" value="ABC-Purine-Binding"/>
</dbReference>